<protein>
    <recommendedName>
        <fullName evidence="9">Lysosomal-associated transmembrane protein 4A</fullName>
    </recommendedName>
</protein>
<feature type="region of interest" description="Disordered" evidence="5">
    <location>
        <begin position="277"/>
        <end position="301"/>
    </location>
</feature>
<keyword evidence="3 6" id="KW-1133">Transmembrane helix</keyword>
<feature type="region of interest" description="Disordered" evidence="5">
    <location>
        <begin position="373"/>
        <end position="411"/>
    </location>
</feature>
<reference evidence="7" key="1">
    <citation type="submission" date="2021-01" db="UniProtKB">
        <authorList>
            <consortium name="EnsemblMetazoa"/>
        </authorList>
    </citation>
    <scope>IDENTIFICATION</scope>
</reference>
<dbReference type="PANTHER" id="PTHR12479:SF10">
    <property type="entry name" value="LYSOSOMAL-ASSOCIATED TRANSMEMBRANE PROTEIN"/>
    <property type="match status" value="1"/>
</dbReference>
<evidence type="ECO:0000256" key="2">
    <source>
        <dbReference type="ARBA" id="ARBA00022692"/>
    </source>
</evidence>
<dbReference type="InParanoid" id="A0A7M7K942"/>
<proteinExistence type="predicted"/>
<evidence type="ECO:0000256" key="5">
    <source>
        <dbReference type="SAM" id="MobiDB-lite"/>
    </source>
</evidence>
<keyword evidence="2 6" id="KW-0812">Transmembrane</keyword>
<dbReference type="RefSeq" id="XP_022662333.1">
    <property type="nucleotide sequence ID" value="XM_022806598.1"/>
</dbReference>
<comment type="subcellular location">
    <subcellularLocation>
        <location evidence="1">Endomembrane system</location>
        <topology evidence="1">Multi-pass membrane protein</topology>
    </subcellularLocation>
</comment>
<dbReference type="GeneID" id="111250815"/>
<feature type="transmembrane region" description="Helical" evidence="6">
    <location>
        <begin position="182"/>
        <end position="200"/>
    </location>
</feature>
<dbReference type="KEGG" id="vde:111250815"/>
<feature type="transmembrane region" description="Helical" evidence="6">
    <location>
        <begin position="144"/>
        <end position="161"/>
    </location>
</feature>
<feature type="compositionally biased region" description="Low complexity" evidence="5">
    <location>
        <begin position="379"/>
        <end position="389"/>
    </location>
</feature>
<name>A0A7M7K942_VARDE</name>
<evidence type="ECO:0000313" key="7">
    <source>
        <dbReference type="EnsemblMetazoa" id="XP_022662333"/>
    </source>
</evidence>
<dbReference type="EnsemblMetazoa" id="XM_022806598">
    <property type="protein sequence ID" value="XP_022662333"/>
    <property type="gene ID" value="LOC111250815"/>
</dbReference>
<keyword evidence="8" id="KW-1185">Reference proteome</keyword>
<dbReference type="GO" id="GO:0012505">
    <property type="term" value="C:endomembrane system"/>
    <property type="evidence" value="ECO:0007669"/>
    <property type="project" value="UniProtKB-SubCell"/>
</dbReference>
<dbReference type="FunCoup" id="A0A7M7K942">
    <property type="interactions" value="237"/>
</dbReference>
<evidence type="ECO:0000256" key="6">
    <source>
        <dbReference type="SAM" id="Phobius"/>
    </source>
</evidence>
<keyword evidence="4 6" id="KW-0472">Membrane</keyword>
<evidence type="ECO:0000313" key="8">
    <source>
        <dbReference type="Proteomes" id="UP000594260"/>
    </source>
</evidence>
<dbReference type="GO" id="GO:0005765">
    <property type="term" value="C:lysosomal membrane"/>
    <property type="evidence" value="ECO:0007669"/>
    <property type="project" value="TreeGrafter"/>
</dbReference>
<evidence type="ECO:0008006" key="9">
    <source>
        <dbReference type="Google" id="ProtNLM"/>
    </source>
</evidence>
<dbReference type="OMA" id="ISDEYRC"/>
<sequence length="411" mass="44758">MCILSCEISTHDRMETPRNSRVKTHHELLHSRDFQCFCCLHVRTGTIALGLLHVMMQMAIVAVIATALLNPELLNDGNASKETLVETIDLDQTRIDVHQTTLKQLSATMRTTRQGLYYELLQSTFFGFASMMLMYGAIWGQPSYLMPFFVIMCFDFANAMLRLVGSFAERHVPAHAGDPSSGFYVMMTVILRAYLLNMVWSCYKFLRLRQELLRNPPATIVSQPPTVPRPAHGSNAEASVLLPDYEATQKHPYTFYPAPPPPYATAVQMPGVDQLVAPPPSYQDIAGTSQQQLPQSQSQLQPQPLRVVVLPEATGVPLVVAATPAAGNHRAATGGEFEDGVGSAIIRAISADEAQAGDAVGETDSPQYSVLANQETQPATAVSNAATASSKKKEDGKENAAKAGKHNDTSE</sequence>
<feature type="compositionally biased region" description="Basic and acidic residues" evidence="5">
    <location>
        <begin position="391"/>
        <end position="411"/>
    </location>
</feature>
<evidence type="ECO:0000256" key="3">
    <source>
        <dbReference type="ARBA" id="ARBA00022989"/>
    </source>
</evidence>
<dbReference type="Proteomes" id="UP000594260">
    <property type="component" value="Unplaced"/>
</dbReference>
<organism evidence="7 8">
    <name type="scientific">Varroa destructor</name>
    <name type="common">Honeybee mite</name>
    <dbReference type="NCBI Taxonomy" id="109461"/>
    <lineage>
        <taxon>Eukaryota</taxon>
        <taxon>Metazoa</taxon>
        <taxon>Ecdysozoa</taxon>
        <taxon>Arthropoda</taxon>
        <taxon>Chelicerata</taxon>
        <taxon>Arachnida</taxon>
        <taxon>Acari</taxon>
        <taxon>Parasitiformes</taxon>
        <taxon>Mesostigmata</taxon>
        <taxon>Gamasina</taxon>
        <taxon>Dermanyssoidea</taxon>
        <taxon>Varroidae</taxon>
        <taxon>Varroa</taxon>
    </lineage>
</organism>
<dbReference type="AlphaFoldDB" id="A0A7M7K942"/>
<dbReference type="InterPro" id="IPR051115">
    <property type="entry name" value="LAPTM_transporter"/>
</dbReference>
<feature type="transmembrane region" description="Helical" evidence="6">
    <location>
        <begin position="47"/>
        <end position="69"/>
    </location>
</feature>
<dbReference type="PANTHER" id="PTHR12479">
    <property type="entry name" value="LYSOSOMAL-ASSOCIATED TRANSMEMBRANE PROTEIN"/>
    <property type="match status" value="1"/>
</dbReference>
<evidence type="ECO:0000256" key="4">
    <source>
        <dbReference type="ARBA" id="ARBA00023136"/>
    </source>
</evidence>
<dbReference type="OrthoDB" id="10002163at2759"/>
<accession>A0A7M7K942</accession>
<evidence type="ECO:0000256" key="1">
    <source>
        <dbReference type="ARBA" id="ARBA00004127"/>
    </source>
</evidence>
<feature type="transmembrane region" description="Helical" evidence="6">
    <location>
        <begin position="116"/>
        <end position="138"/>
    </location>
</feature>
<feature type="compositionally biased region" description="Low complexity" evidence="5">
    <location>
        <begin position="289"/>
        <end position="301"/>
    </location>
</feature>